<feature type="transmembrane region" description="Helical" evidence="19">
    <location>
        <begin position="5"/>
        <end position="24"/>
    </location>
</feature>
<evidence type="ECO:0000256" key="12">
    <source>
        <dbReference type="ARBA" id="ARBA00022695"/>
    </source>
</evidence>
<dbReference type="EC" id="2.7.7.41" evidence="6 18"/>
<keyword evidence="11 18" id="KW-0812">Transmembrane</keyword>
<proteinExistence type="inferred from homology"/>
<evidence type="ECO:0000256" key="11">
    <source>
        <dbReference type="ARBA" id="ARBA00022692"/>
    </source>
</evidence>
<evidence type="ECO:0000256" key="4">
    <source>
        <dbReference type="ARBA" id="ARBA00005189"/>
    </source>
</evidence>
<comment type="similarity">
    <text evidence="5 18">Belongs to the CDS family.</text>
</comment>
<feature type="transmembrane region" description="Helical" evidence="19">
    <location>
        <begin position="56"/>
        <end position="74"/>
    </location>
</feature>
<evidence type="ECO:0000256" key="2">
    <source>
        <dbReference type="ARBA" id="ARBA00004651"/>
    </source>
</evidence>
<dbReference type="PANTHER" id="PTHR46382">
    <property type="entry name" value="PHOSPHATIDATE CYTIDYLYLTRANSFERASE"/>
    <property type="match status" value="1"/>
</dbReference>
<evidence type="ECO:0000256" key="1">
    <source>
        <dbReference type="ARBA" id="ARBA00001698"/>
    </source>
</evidence>
<evidence type="ECO:0000256" key="13">
    <source>
        <dbReference type="ARBA" id="ARBA00022989"/>
    </source>
</evidence>
<keyword evidence="13 19" id="KW-1133">Transmembrane helix</keyword>
<evidence type="ECO:0000256" key="8">
    <source>
        <dbReference type="ARBA" id="ARBA00022475"/>
    </source>
</evidence>
<dbReference type="PROSITE" id="PS01315">
    <property type="entry name" value="CDS"/>
    <property type="match status" value="1"/>
</dbReference>
<comment type="pathway">
    <text evidence="4">Lipid metabolism.</text>
</comment>
<dbReference type="PANTHER" id="PTHR46382:SF1">
    <property type="entry name" value="PHOSPHATIDATE CYTIDYLYLTRANSFERASE"/>
    <property type="match status" value="1"/>
</dbReference>
<dbReference type="UniPathway" id="UPA00557">
    <property type="reaction ID" value="UER00614"/>
</dbReference>
<keyword evidence="16" id="KW-0594">Phospholipid biosynthesis</keyword>
<sequence length="270" mass="28459">MNELLVRTATAVVALVVFLLLTFFAPDWLWALFIASVIGAAAWEWGRLVKLTSIEAIGYAGVTVALLAVLWRVTGIATGAIHAPVAAAAVIPALFFWVALAPVMVQFQIPLCSRLIGLVLGWVTLLGAGIAALGLREVSSGFLLAAVTLVWIADTAAFFVGRRYGSRKLLEAVSPGKTWAGFWGALGAVAAYGAVLYPVMGVGQGVFGWVLAFVGVALLAVTGDLFESWLKRNAGVKDSGGILPGHGGVLDRIDALLAVLPITALWWLHW</sequence>
<dbReference type="AlphaFoldDB" id="A0A2Z6DXF2"/>
<evidence type="ECO:0000256" key="17">
    <source>
        <dbReference type="ARBA" id="ARBA00023264"/>
    </source>
</evidence>
<evidence type="ECO:0000256" key="6">
    <source>
        <dbReference type="ARBA" id="ARBA00012487"/>
    </source>
</evidence>
<evidence type="ECO:0000256" key="14">
    <source>
        <dbReference type="ARBA" id="ARBA00023098"/>
    </source>
</evidence>
<accession>A0A2Z6DXF2</accession>
<comment type="pathway">
    <text evidence="3 18">Phospholipid metabolism; CDP-diacylglycerol biosynthesis; CDP-diacylglycerol from sn-glycerol 3-phosphate: step 3/3.</text>
</comment>
<evidence type="ECO:0000256" key="19">
    <source>
        <dbReference type="SAM" id="Phobius"/>
    </source>
</evidence>
<keyword evidence="12 18" id="KW-0548">Nucleotidyltransferase</keyword>
<dbReference type="RefSeq" id="WP_119334900.1">
    <property type="nucleotide sequence ID" value="NZ_AP018558.1"/>
</dbReference>
<evidence type="ECO:0000256" key="16">
    <source>
        <dbReference type="ARBA" id="ARBA00023209"/>
    </source>
</evidence>
<evidence type="ECO:0000313" key="21">
    <source>
        <dbReference type="Proteomes" id="UP000262004"/>
    </source>
</evidence>
<name>A0A2Z6DXF2_HYDTE</name>
<dbReference type="Proteomes" id="UP000262004">
    <property type="component" value="Chromosome"/>
</dbReference>
<feature type="transmembrane region" description="Helical" evidence="19">
    <location>
        <begin position="141"/>
        <end position="160"/>
    </location>
</feature>
<keyword evidence="8" id="KW-1003">Cell membrane</keyword>
<dbReference type="EMBL" id="AP018558">
    <property type="protein sequence ID" value="BBD77130.1"/>
    <property type="molecule type" value="Genomic_DNA"/>
</dbReference>
<feature type="transmembrane region" description="Helical" evidence="19">
    <location>
        <begin position="80"/>
        <end position="103"/>
    </location>
</feature>
<evidence type="ECO:0000256" key="3">
    <source>
        <dbReference type="ARBA" id="ARBA00005119"/>
    </source>
</evidence>
<evidence type="ECO:0000256" key="5">
    <source>
        <dbReference type="ARBA" id="ARBA00010185"/>
    </source>
</evidence>
<dbReference type="GO" id="GO:0005886">
    <property type="term" value="C:plasma membrane"/>
    <property type="evidence" value="ECO:0007669"/>
    <property type="project" value="UniProtKB-SubCell"/>
</dbReference>
<dbReference type="InterPro" id="IPR000374">
    <property type="entry name" value="PC_trans"/>
</dbReference>
<reference evidence="20 21" key="1">
    <citation type="submission" date="2018-04" db="EMBL/GenBank/DDBJ databases">
        <title>Complete genome sequence of Hydrogenophilus thermoluteolus TH-1.</title>
        <authorList>
            <person name="Arai H."/>
        </authorList>
    </citation>
    <scope>NUCLEOTIDE SEQUENCE [LARGE SCALE GENOMIC DNA]</scope>
    <source>
        <strain evidence="20 21">TH-1</strain>
    </source>
</reference>
<evidence type="ECO:0000256" key="15">
    <source>
        <dbReference type="ARBA" id="ARBA00023136"/>
    </source>
</evidence>
<evidence type="ECO:0000313" key="20">
    <source>
        <dbReference type="EMBL" id="BBD77130.1"/>
    </source>
</evidence>
<dbReference type="KEGG" id="htl:HPTL_0862"/>
<evidence type="ECO:0000256" key="9">
    <source>
        <dbReference type="ARBA" id="ARBA00022516"/>
    </source>
</evidence>
<feature type="transmembrane region" description="Helical" evidence="19">
    <location>
        <begin position="115"/>
        <end position="135"/>
    </location>
</feature>
<keyword evidence="15 19" id="KW-0472">Membrane</keyword>
<comment type="catalytic activity">
    <reaction evidence="1 18">
        <text>a 1,2-diacyl-sn-glycero-3-phosphate + CTP + H(+) = a CDP-1,2-diacyl-sn-glycerol + diphosphate</text>
        <dbReference type="Rhea" id="RHEA:16229"/>
        <dbReference type="ChEBI" id="CHEBI:15378"/>
        <dbReference type="ChEBI" id="CHEBI:33019"/>
        <dbReference type="ChEBI" id="CHEBI:37563"/>
        <dbReference type="ChEBI" id="CHEBI:58332"/>
        <dbReference type="ChEBI" id="CHEBI:58608"/>
        <dbReference type="EC" id="2.7.7.41"/>
    </reaction>
</comment>
<protein>
    <recommendedName>
        <fullName evidence="7 18">Phosphatidate cytidylyltransferase</fullName>
        <ecNumber evidence="6 18">2.7.7.41</ecNumber>
    </recommendedName>
</protein>
<dbReference type="Pfam" id="PF01148">
    <property type="entry name" value="CTP_transf_1"/>
    <property type="match status" value="1"/>
</dbReference>
<dbReference type="OrthoDB" id="5290710at2"/>
<feature type="transmembrane region" description="Helical" evidence="19">
    <location>
        <begin position="180"/>
        <end position="200"/>
    </location>
</feature>
<evidence type="ECO:0000256" key="7">
    <source>
        <dbReference type="ARBA" id="ARBA00019373"/>
    </source>
</evidence>
<dbReference type="GO" id="GO:0004605">
    <property type="term" value="F:phosphatidate cytidylyltransferase activity"/>
    <property type="evidence" value="ECO:0007669"/>
    <property type="project" value="UniProtKB-EC"/>
</dbReference>
<keyword evidence="14" id="KW-0443">Lipid metabolism</keyword>
<gene>
    <name evidence="20" type="ORF">HPTL_0862</name>
</gene>
<keyword evidence="10 18" id="KW-0808">Transferase</keyword>
<keyword evidence="21" id="KW-1185">Reference proteome</keyword>
<keyword evidence="17" id="KW-1208">Phospholipid metabolism</keyword>
<evidence type="ECO:0000256" key="18">
    <source>
        <dbReference type="RuleBase" id="RU003938"/>
    </source>
</evidence>
<feature type="transmembrane region" description="Helical" evidence="19">
    <location>
        <begin position="206"/>
        <end position="226"/>
    </location>
</feature>
<comment type="subcellular location">
    <subcellularLocation>
        <location evidence="2">Cell membrane</location>
        <topology evidence="2">Multi-pass membrane protein</topology>
    </subcellularLocation>
</comment>
<dbReference type="GO" id="GO:0016024">
    <property type="term" value="P:CDP-diacylglycerol biosynthetic process"/>
    <property type="evidence" value="ECO:0007669"/>
    <property type="project" value="UniProtKB-UniPathway"/>
</dbReference>
<organism evidence="20 21">
    <name type="scientific">Hydrogenophilus thermoluteolus</name>
    <name type="common">Pseudomonas hydrogenothermophila</name>
    <dbReference type="NCBI Taxonomy" id="297"/>
    <lineage>
        <taxon>Bacteria</taxon>
        <taxon>Pseudomonadati</taxon>
        <taxon>Pseudomonadota</taxon>
        <taxon>Hydrogenophilia</taxon>
        <taxon>Hydrogenophilales</taxon>
        <taxon>Hydrogenophilaceae</taxon>
        <taxon>Hydrogenophilus</taxon>
    </lineage>
</organism>
<keyword evidence="9" id="KW-0444">Lipid biosynthesis</keyword>
<evidence type="ECO:0000256" key="10">
    <source>
        <dbReference type="ARBA" id="ARBA00022679"/>
    </source>
</evidence>